<comment type="caution">
    <text evidence="3">The sequence shown here is derived from an EMBL/GenBank/DDBJ whole genome shotgun (WGS) entry which is preliminary data.</text>
</comment>
<dbReference type="RefSeq" id="WP_190026867.1">
    <property type="nucleotide sequence ID" value="NZ_BMUU01000003.1"/>
</dbReference>
<sequence length="450" mass="47523">MLTIDPFVAGESRPSADRGVLADVHGEPLADVGLAPRLAAQAAVNRLRRSADGLPPEPEVFRTAARLFATAELDGESADAYVHRTVRGTGLASTTVRRALTDMATEIEELPATAAADLPAAQLRPTHRVHRAPSGRVFTAVMASNHPLPHASWVQPLYHGYSVAVRPGSRDPFTPRRLAAALLSAGLPPEKLAFLPSPHAVGSFLLNAADRGIIYGNEQAVSTWTDHARVATRGPGRSRALLDVPLTDALLDHLTTSAAFDGGTRCTNLSAVLTSNAVHDTAAALAERLARVPVLPVAEPESVLLVVGRERADALRRQMAKLATELTDHSSPLYGDDFLVDLGDGSFLPRPMVLAADRADHPAVGTELAFPFVVVAPWSPADGIAPLRPSLVLNLLTDNAAITGQALLDPSVRKITDGAVLPWDLVPGMPHDGNYTEFLLDAKGVVTPAG</sequence>
<keyword evidence="1" id="KW-0560">Oxidoreductase</keyword>
<evidence type="ECO:0000259" key="2">
    <source>
        <dbReference type="Pfam" id="PF00171"/>
    </source>
</evidence>
<dbReference type="InterPro" id="IPR016162">
    <property type="entry name" value="Ald_DH_N"/>
</dbReference>
<feature type="domain" description="Aldehyde dehydrogenase" evidence="2">
    <location>
        <begin position="24"/>
        <end position="379"/>
    </location>
</feature>
<dbReference type="Proteomes" id="UP000600946">
    <property type="component" value="Unassembled WGS sequence"/>
</dbReference>
<evidence type="ECO:0000313" key="3">
    <source>
        <dbReference type="EMBL" id="GGY27293.1"/>
    </source>
</evidence>
<dbReference type="Gene3D" id="3.40.605.10">
    <property type="entry name" value="Aldehyde Dehydrogenase, Chain A, domain 1"/>
    <property type="match status" value="1"/>
</dbReference>
<protein>
    <submittedName>
        <fullName evidence="3">Aldehyde dehydrogenase</fullName>
    </submittedName>
</protein>
<dbReference type="SUPFAM" id="SSF53720">
    <property type="entry name" value="ALDH-like"/>
    <property type="match status" value="1"/>
</dbReference>
<dbReference type="GeneID" id="96290096"/>
<dbReference type="InterPro" id="IPR016161">
    <property type="entry name" value="Ald_DH/histidinol_DH"/>
</dbReference>
<gene>
    <name evidence="3" type="ORF">GCM10010326_21060</name>
</gene>
<organism evidence="3 4">
    <name type="scientific">Streptomyces xanthochromogenes</name>
    <dbReference type="NCBI Taxonomy" id="67384"/>
    <lineage>
        <taxon>Bacteria</taxon>
        <taxon>Bacillati</taxon>
        <taxon>Actinomycetota</taxon>
        <taxon>Actinomycetes</taxon>
        <taxon>Kitasatosporales</taxon>
        <taxon>Streptomycetaceae</taxon>
        <taxon>Streptomyces</taxon>
    </lineage>
</organism>
<keyword evidence="4" id="KW-1185">Reference proteome</keyword>
<evidence type="ECO:0000313" key="4">
    <source>
        <dbReference type="Proteomes" id="UP000600946"/>
    </source>
</evidence>
<dbReference type="InterPro" id="IPR015590">
    <property type="entry name" value="Aldehyde_DH_dom"/>
</dbReference>
<accession>A0ABQ2ZW37</accession>
<proteinExistence type="predicted"/>
<reference evidence="4" key="1">
    <citation type="journal article" date="2019" name="Int. J. Syst. Evol. Microbiol.">
        <title>The Global Catalogue of Microorganisms (GCM) 10K type strain sequencing project: providing services to taxonomists for standard genome sequencing and annotation.</title>
        <authorList>
            <consortium name="The Broad Institute Genomics Platform"/>
            <consortium name="The Broad Institute Genome Sequencing Center for Infectious Disease"/>
            <person name="Wu L."/>
            <person name="Ma J."/>
        </authorList>
    </citation>
    <scope>NUCLEOTIDE SEQUENCE [LARGE SCALE GENOMIC DNA]</scope>
    <source>
        <strain evidence="4">JCM 4594</strain>
    </source>
</reference>
<dbReference type="Pfam" id="PF00171">
    <property type="entry name" value="Aldedh"/>
    <property type="match status" value="1"/>
</dbReference>
<name>A0ABQ2ZW37_9ACTN</name>
<evidence type="ECO:0000256" key="1">
    <source>
        <dbReference type="ARBA" id="ARBA00023002"/>
    </source>
</evidence>
<dbReference type="EMBL" id="BMUU01000003">
    <property type="protein sequence ID" value="GGY27293.1"/>
    <property type="molecule type" value="Genomic_DNA"/>
</dbReference>
<dbReference type="Gene3D" id="3.40.309.10">
    <property type="entry name" value="Aldehyde Dehydrogenase, Chain A, domain 2"/>
    <property type="match status" value="1"/>
</dbReference>
<dbReference type="InterPro" id="IPR016163">
    <property type="entry name" value="Ald_DH_C"/>
</dbReference>